<dbReference type="InterPro" id="IPR003329">
    <property type="entry name" value="Cytidylyl_trans"/>
</dbReference>
<accession>A0A3B0WPT6</accession>
<gene>
    <name evidence="3" type="ORF">MNBD_GAMMA05-514</name>
</gene>
<proteinExistence type="predicted"/>
<dbReference type="Gene3D" id="3.90.550.10">
    <property type="entry name" value="Spore Coat Polysaccharide Biosynthesis Protein SpsA, Chain A"/>
    <property type="match status" value="1"/>
</dbReference>
<evidence type="ECO:0000256" key="1">
    <source>
        <dbReference type="ARBA" id="ARBA00022679"/>
    </source>
</evidence>
<protein>
    <recommendedName>
        <fullName evidence="4">3-deoxy-manno-octulosonate cytidylyltransferase</fullName>
    </recommendedName>
</protein>
<dbReference type="Pfam" id="PF02348">
    <property type="entry name" value="CTP_transf_3"/>
    <property type="match status" value="1"/>
</dbReference>
<keyword evidence="2" id="KW-0548">Nucleotidyltransferase</keyword>
<dbReference type="PANTHER" id="PTHR42866">
    <property type="entry name" value="3-DEOXY-MANNO-OCTULOSONATE CYTIDYLYLTRANSFERASE"/>
    <property type="match status" value="1"/>
</dbReference>
<reference evidence="3" key="1">
    <citation type="submission" date="2018-06" db="EMBL/GenBank/DDBJ databases">
        <authorList>
            <person name="Zhirakovskaya E."/>
        </authorList>
    </citation>
    <scope>NUCLEOTIDE SEQUENCE</scope>
</reference>
<dbReference type="InterPro" id="IPR029044">
    <property type="entry name" value="Nucleotide-diphossugar_trans"/>
</dbReference>
<dbReference type="AlphaFoldDB" id="A0A3B0WPT6"/>
<evidence type="ECO:0000256" key="2">
    <source>
        <dbReference type="ARBA" id="ARBA00022695"/>
    </source>
</evidence>
<evidence type="ECO:0008006" key="4">
    <source>
        <dbReference type="Google" id="ProtNLM"/>
    </source>
</evidence>
<name>A0A3B0WPT6_9ZZZZ</name>
<dbReference type="GO" id="GO:0008690">
    <property type="term" value="F:3-deoxy-manno-octulosonate cytidylyltransferase activity"/>
    <property type="evidence" value="ECO:0007669"/>
    <property type="project" value="TreeGrafter"/>
</dbReference>
<dbReference type="SUPFAM" id="SSF53448">
    <property type="entry name" value="Nucleotide-diphospho-sugar transferases"/>
    <property type="match status" value="1"/>
</dbReference>
<dbReference type="EMBL" id="UOFE01000030">
    <property type="protein sequence ID" value="VAW52707.1"/>
    <property type="molecule type" value="Genomic_DNA"/>
</dbReference>
<dbReference type="GO" id="GO:0005829">
    <property type="term" value="C:cytosol"/>
    <property type="evidence" value="ECO:0007669"/>
    <property type="project" value="TreeGrafter"/>
</dbReference>
<keyword evidence="1" id="KW-0808">Transferase</keyword>
<organism evidence="3">
    <name type="scientific">hydrothermal vent metagenome</name>
    <dbReference type="NCBI Taxonomy" id="652676"/>
    <lineage>
        <taxon>unclassified sequences</taxon>
        <taxon>metagenomes</taxon>
        <taxon>ecological metagenomes</taxon>
    </lineage>
</organism>
<evidence type="ECO:0000313" key="3">
    <source>
        <dbReference type="EMBL" id="VAW52707.1"/>
    </source>
</evidence>
<dbReference type="PANTHER" id="PTHR42866:SF2">
    <property type="entry name" value="3-DEOXY-MANNO-OCTULOSONATE CYTIDYLYLTRANSFERASE, MITOCHONDRIAL"/>
    <property type="match status" value="1"/>
</dbReference>
<sequence>MSDNFKIIILAIFDKNDFPNKAMADIHGKPMLQYVFECAKTSGASEIVIATDSPRVGMAAEDFGAEVCMIVDDDLKGVSRLAEVADKMSWGDDVIVVNFPADAPLIPGNVINQVAENLISQTEIDCATLYECVSHEVAERSETISLLTNNDDQVMYFSHQPIPYQYSDEHKVTEFKNHLELNAYRAGLLRIFRNLPASDLDRVENIEELKLLNNGIAIHAVEACATIGHRVITEETLAKVKFLIDPER</sequence>